<reference evidence="1 4" key="2">
    <citation type="submission" date="2024-01" db="EMBL/GenBank/DDBJ databases">
        <title>Active colonisers of the gastrointestinal tract of Atlantic salmon farmed in a warm water region.</title>
        <authorList>
            <person name="Bowman J.P."/>
        </authorList>
    </citation>
    <scope>NUCLEOTIDE SEQUENCE [LARGE SCALE GENOMIC DNA]</scope>
    <source>
        <strain evidence="1 4">S3MW1</strain>
    </source>
</reference>
<evidence type="ECO:0000313" key="3">
    <source>
        <dbReference type="Proteomes" id="UP000191116"/>
    </source>
</evidence>
<dbReference type="AlphaFoldDB" id="A0A1T4TVL6"/>
<dbReference type="OrthoDB" id="5817515at2"/>
<sequence length="68" mass="8129">MNNKTLIADTHDIFDAFIVNGLHHNYSIYCQFPFNEDLVNQHSYGESFDIEFNDGHRHHQQDPYLLYK</sequence>
<accession>A0A1T4TVL6</accession>
<evidence type="ECO:0000313" key="4">
    <source>
        <dbReference type="Proteomes" id="UP001306119"/>
    </source>
</evidence>
<dbReference type="EMBL" id="FUWP01000014">
    <property type="protein sequence ID" value="SKA44269.1"/>
    <property type="molecule type" value="Genomic_DNA"/>
</dbReference>
<dbReference type="EMBL" id="JAYXUG010000002">
    <property type="protein sequence ID" value="MEC6831134.1"/>
    <property type="molecule type" value="Genomic_DNA"/>
</dbReference>
<gene>
    <name evidence="2" type="ORF">CZ814_02499</name>
    <name evidence="1" type="ORF">VXS06_05070</name>
</gene>
<evidence type="ECO:0000313" key="1">
    <source>
        <dbReference type="EMBL" id="MEC6831134.1"/>
    </source>
</evidence>
<organism evidence="2 3">
    <name type="scientific">Photobacterium toruni</name>
    <dbReference type="NCBI Taxonomy" id="1935446"/>
    <lineage>
        <taxon>Bacteria</taxon>
        <taxon>Pseudomonadati</taxon>
        <taxon>Pseudomonadota</taxon>
        <taxon>Gammaproteobacteria</taxon>
        <taxon>Vibrionales</taxon>
        <taxon>Vibrionaceae</taxon>
        <taxon>Photobacterium</taxon>
    </lineage>
</organism>
<reference evidence="2 3" key="1">
    <citation type="submission" date="2017-02" db="EMBL/GenBank/DDBJ databases">
        <authorList>
            <person name="Peterson S.W."/>
        </authorList>
    </citation>
    <scope>NUCLEOTIDE SEQUENCE [LARGE SCALE GENOMIC DNA]</scope>
    <source>
        <strain evidence="2 3">CECT 9189</strain>
    </source>
</reference>
<dbReference type="Proteomes" id="UP000191116">
    <property type="component" value="Unassembled WGS sequence"/>
</dbReference>
<evidence type="ECO:0000313" key="2">
    <source>
        <dbReference type="EMBL" id="SKA44269.1"/>
    </source>
</evidence>
<keyword evidence="4" id="KW-1185">Reference proteome</keyword>
<dbReference type="Proteomes" id="UP001306119">
    <property type="component" value="Unassembled WGS sequence"/>
</dbReference>
<dbReference type="RefSeq" id="WP_080175270.1">
    <property type="nucleotide sequence ID" value="NZ_AP024855.1"/>
</dbReference>
<name>A0A1T4TVL6_9GAMM</name>
<proteinExistence type="predicted"/>
<protein>
    <submittedName>
        <fullName evidence="2">Uncharacterized protein</fullName>
    </submittedName>
</protein>